<gene>
    <name evidence="3" type="ORF">M378DRAFT_37021</name>
</gene>
<dbReference type="Proteomes" id="UP000054549">
    <property type="component" value="Unassembled WGS sequence"/>
</dbReference>
<feature type="transmembrane region" description="Helical" evidence="2">
    <location>
        <begin position="20"/>
        <end position="45"/>
    </location>
</feature>
<reference evidence="3 4" key="1">
    <citation type="submission" date="2014-04" db="EMBL/GenBank/DDBJ databases">
        <title>Evolutionary Origins and Diversification of the Mycorrhizal Mutualists.</title>
        <authorList>
            <consortium name="DOE Joint Genome Institute"/>
            <consortium name="Mycorrhizal Genomics Consortium"/>
            <person name="Kohler A."/>
            <person name="Kuo A."/>
            <person name="Nagy L.G."/>
            <person name="Floudas D."/>
            <person name="Copeland A."/>
            <person name="Barry K.W."/>
            <person name="Cichocki N."/>
            <person name="Veneault-Fourrey C."/>
            <person name="LaButti K."/>
            <person name="Lindquist E.A."/>
            <person name="Lipzen A."/>
            <person name="Lundell T."/>
            <person name="Morin E."/>
            <person name="Murat C."/>
            <person name="Riley R."/>
            <person name="Ohm R."/>
            <person name="Sun H."/>
            <person name="Tunlid A."/>
            <person name="Henrissat B."/>
            <person name="Grigoriev I.V."/>
            <person name="Hibbett D.S."/>
            <person name="Martin F."/>
        </authorList>
    </citation>
    <scope>NUCLEOTIDE SEQUENCE [LARGE SCALE GENOMIC DNA]</scope>
    <source>
        <strain evidence="3 4">Koide BX008</strain>
    </source>
</reference>
<keyword evidence="2" id="KW-1133">Transmembrane helix</keyword>
<protein>
    <submittedName>
        <fullName evidence="3">Uncharacterized protein</fullName>
    </submittedName>
</protein>
<dbReference type="InParanoid" id="A0A0C2WWG4"/>
<dbReference type="AlphaFoldDB" id="A0A0C2WWG4"/>
<evidence type="ECO:0000256" key="2">
    <source>
        <dbReference type="SAM" id="Phobius"/>
    </source>
</evidence>
<feature type="region of interest" description="Disordered" evidence="1">
    <location>
        <begin position="154"/>
        <end position="176"/>
    </location>
</feature>
<organism evidence="3 4">
    <name type="scientific">Amanita muscaria (strain Koide BX008)</name>
    <dbReference type="NCBI Taxonomy" id="946122"/>
    <lineage>
        <taxon>Eukaryota</taxon>
        <taxon>Fungi</taxon>
        <taxon>Dikarya</taxon>
        <taxon>Basidiomycota</taxon>
        <taxon>Agaricomycotina</taxon>
        <taxon>Agaricomycetes</taxon>
        <taxon>Agaricomycetidae</taxon>
        <taxon>Agaricales</taxon>
        <taxon>Pluteineae</taxon>
        <taxon>Amanitaceae</taxon>
        <taxon>Amanita</taxon>
    </lineage>
</organism>
<evidence type="ECO:0000313" key="4">
    <source>
        <dbReference type="Proteomes" id="UP000054549"/>
    </source>
</evidence>
<keyword evidence="2" id="KW-0472">Membrane</keyword>
<feature type="non-terminal residue" evidence="3">
    <location>
        <position position="213"/>
    </location>
</feature>
<accession>A0A0C2WWG4</accession>
<keyword evidence="2" id="KW-0812">Transmembrane</keyword>
<name>A0A0C2WWG4_AMAMK</name>
<dbReference type="OrthoDB" id="2791511at2759"/>
<dbReference type="HOGENOM" id="CLU_1297082_0_0_1"/>
<proteinExistence type="predicted"/>
<evidence type="ECO:0000256" key="1">
    <source>
        <dbReference type="SAM" id="MobiDB-lite"/>
    </source>
</evidence>
<evidence type="ECO:0000313" key="3">
    <source>
        <dbReference type="EMBL" id="KIL66137.1"/>
    </source>
</evidence>
<dbReference type="EMBL" id="KN818238">
    <property type="protein sequence ID" value="KIL66137.1"/>
    <property type="molecule type" value="Genomic_DNA"/>
</dbReference>
<sequence length="213" mass="23441">MLVRLPEMPNVVVDFHSLPSNAAILLSLFFALFLLLVVHAAYSLIREYIIIRTKQQLDQKKGRSSLVAQEQGASLPPSSLKALELSTTSPTKVERVRVSASALEKQQARTPPGAPGKGNWRSGMFSWFKWDTSLPTSLRTSRNDVMNGRGAGVSPLTVAAPPREAPPPQAPKLQRARSWRQITRSGPAFETPVPAMYQTDMPASMAKIIMSRH</sequence>
<keyword evidence="4" id="KW-1185">Reference proteome</keyword>